<dbReference type="AlphaFoldDB" id="A0A8J6I1M0"/>
<dbReference type="InterPro" id="IPR046348">
    <property type="entry name" value="SIS_dom_sf"/>
</dbReference>
<keyword evidence="3" id="KW-1185">Reference proteome</keyword>
<dbReference type="Gene3D" id="3.40.50.10490">
    <property type="entry name" value="Glucose-6-phosphate isomerase like protein, domain 1"/>
    <property type="match status" value="1"/>
</dbReference>
<dbReference type="InterPro" id="IPR001347">
    <property type="entry name" value="SIS_dom"/>
</dbReference>
<dbReference type="RefSeq" id="WP_181340489.1">
    <property type="nucleotide sequence ID" value="NZ_JAAKDE010000044.1"/>
</dbReference>
<evidence type="ECO:0000313" key="3">
    <source>
        <dbReference type="Proteomes" id="UP000657177"/>
    </source>
</evidence>
<proteinExistence type="predicted"/>
<protein>
    <recommendedName>
        <fullName evidence="1">SIS domain-containing protein</fullName>
    </recommendedName>
</protein>
<reference evidence="2" key="1">
    <citation type="submission" date="2020-06" db="EMBL/GenBank/DDBJ databases">
        <title>Novel chitinolytic bacterium.</title>
        <authorList>
            <person name="Ungkulpasvich U."/>
            <person name="Kosugi A."/>
            <person name="Uke A."/>
        </authorList>
    </citation>
    <scope>NUCLEOTIDE SEQUENCE</scope>
    <source>
        <strain evidence="2">UUS1-1</strain>
    </source>
</reference>
<dbReference type="PROSITE" id="PS51464">
    <property type="entry name" value="SIS"/>
    <property type="match status" value="1"/>
</dbReference>
<dbReference type="Proteomes" id="UP000657177">
    <property type="component" value="Unassembled WGS sequence"/>
</dbReference>
<feature type="domain" description="SIS" evidence="1">
    <location>
        <begin position="40"/>
        <end position="185"/>
    </location>
</feature>
<dbReference type="SUPFAM" id="SSF53697">
    <property type="entry name" value="SIS domain"/>
    <property type="match status" value="1"/>
</dbReference>
<evidence type="ECO:0000259" key="1">
    <source>
        <dbReference type="PROSITE" id="PS51464"/>
    </source>
</evidence>
<evidence type="ECO:0000313" key="2">
    <source>
        <dbReference type="EMBL" id="MBA2134025.1"/>
    </source>
</evidence>
<name>A0A8J6I1M0_9FIRM</name>
<dbReference type="GO" id="GO:1901135">
    <property type="term" value="P:carbohydrate derivative metabolic process"/>
    <property type="evidence" value="ECO:0007669"/>
    <property type="project" value="InterPro"/>
</dbReference>
<gene>
    <name evidence="2" type="ORF">G5B42_10835</name>
</gene>
<dbReference type="EMBL" id="JAAKDE010000044">
    <property type="protein sequence ID" value="MBA2134025.1"/>
    <property type="molecule type" value="Genomic_DNA"/>
</dbReference>
<comment type="caution">
    <text evidence="2">The sequence shown here is derived from an EMBL/GenBank/DDBJ whole genome shotgun (WGS) entry which is preliminary data.</text>
</comment>
<accession>A0A8J6I1M0</accession>
<dbReference type="GO" id="GO:0097367">
    <property type="term" value="F:carbohydrate derivative binding"/>
    <property type="evidence" value="ECO:0007669"/>
    <property type="project" value="InterPro"/>
</dbReference>
<sequence>MLNHNFNREFILSQLLDLAELPVLLSTEGLDVARQMASKMVDIFQAQKSILIIGLEPYHNIARDLAEHLKHGLNMDRPPLPVSFLEKTSRQQQPLSNLISQGEKGDALFIIAGEHSQETETLVREAKEKNLFTFAFCSYPPLKNHRPDLLFYLPSANRPRVKEIFLMLGHIIGTLVESTLFGNSF</sequence>
<organism evidence="2 3">
    <name type="scientific">Capillibacterium thermochitinicola</name>
    <dbReference type="NCBI Taxonomy" id="2699427"/>
    <lineage>
        <taxon>Bacteria</taxon>
        <taxon>Bacillati</taxon>
        <taxon>Bacillota</taxon>
        <taxon>Capillibacterium</taxon>
    </lineage>
</organism>